<dbReference type="AlphaFoldDB" id="A0A0C3S8Q0"/>
<feature type="compositionally biased region" description="Low complexity" evidence="1">
    <location>
        <begin position="1"/>
        <end position="31"/>
    </location>
</feature>
<keyword evidence="3" id="KW-1185">Reference proteome</keyword>
<name>A0A0C3S8Q0_PHLG1</name>
<dbReference type="Proteomes" id="UP000053257">
    <property type="component" value="Unassembled WGS sequence"/>
</dbReference>
<feature type="compositionally biased region" description="Low complexity" evidence="1">
    <location>
        <begin position="57"/>
        <end position="86"/>
    </location>
</feature>
<organism evidence="2 3">
    <name type="scientific">Phlebiopsis gigantea (strain 11061_1 CR5-6)</name>
    <name type="common">White-rot fungus</name>
    <name type="synonym">Peniophora gigantea</name>
    <dbReference type="NCBI Taxonomy" id="745531"/>
    <lineage>
        <taxon>Eukaryota</taxon>
        <taxon>Fungi</taxon>
        <taxon>Dikarya</taxon>
        <taxon>Basidiomycota</taxon>
        <taxon>Agaricomycotina</taxon>
        <taxon>Agaricomycetes</taxon>
        <taxon>Polyporales</taxon>
        <taxon>Phanerochaetaceae</taxon>
        <taxon>Phlebiopsis</taxon>
    </lineage>
</organism>
<reference evidence="2 3" key="1">
    <citation type="journal article" date="2014" name="PLoS Genet.">
        <title>Analysis of the Phlebiopsis gigantea genome, transcriptome and secretome provides insight into its pioneer colonization strategies of wood.</title>
        <authorList>
            <person name="Hori C."/>
            <person name="Ishida T."/>
            <person name="Igarashi K."/>
            <person name="Samejima M."/>
            <person name="Suzuki H."/>
            <person name="Master E."/>
            <person name="Ferreira P."/>
            <person name="Ruiz-Duenas F.J."/>
            <person name="Held B."/>
            <person name="Canessa P."/>
            <person name="Larrondo L.F."/>
            <person name="Schmoll M."/>
            <person name="Druzhinina I.S."/>
            <person name="Kubicek C.P."/>
            <person name="Gaskell J.A."/>
            <person name="Kersten P."/>
            <person name="St John F."/>
            <person name="Glasner J."/>
            <person name="Sabat G."/>
            <person name="Splinter BonDurant S."/>
            <person name="Syed K."/>
            <person name="Yadav J."/>
            <person name="Mgbeahuruike A.C."/>
            <person name="Kovalchuk A."/>
            <person name="Asiegbu F.O."/>
            <person name="Lackner G."/>
            <person name="Hoffmeister D."/>
            <person name="Rencoret J."/>
            <person name="Gutierrez A."/>
            <person name="Sun H."/>
            <person name="Lindquist E."/>
            <person name="Barry K."/>
            <person name="Riley R."/>
            <person name="Grigoriev I.V."/>
            <person name="Henrissat B."/>
            <person name="Kues U."/>
            <person name="Berka R.M."/>
            <person name="Martinez A.T."/>
            <person name="Covert S.F."/>
            <person name="Blanchette R.A."/>
            <person name="Cullen D."/>
        </authorList>
    </citation>
    <scope>NUCLEOTIDE SEQUENCE [LARGE SCALE GENOMIC DNA]</scope>
    <source>
        <strain evidence="2 3">11061_1 CR5-6</strain>
    </source>
</reference>
<evidence type="ECO:0000256" key="1">
    <source>
        <dbReference type="SAM" id="MobiDB-lite"/>
    </source>
</evidence>
<dbReference type="EMBL" id="KN840541">
    <property type="protein sequence ID" value="KIP05530.1"/>
    <property type="molecule type" value="Genomic_DNA"/>
</dbReference>
<evidence type="ECO:0000313" key="3">
    <source>
        <dbReference type="Proteomes" id="UP000053257"/>
    </source>
</evidence>
<gene>
    <name evidence="2" type="ORF">PHLGIDRAFT_149256</name>
</gene>
<feature type="region of interest" description="Disordered" evidence="1">
    <location>
        <begin position="56"/>
        <end position="86"/>
    </location>
</feature>
<accession>A0A0C3S8Q0</accession>
<dbReference type="OrthoDB" id="3215388at2759"/>
<sequence>MPSSHNSSFAASSETLTSVTSTSSSSTLLKKPSTHLPQKDYFAAFGALQSQYGFGGSVPTPVTLPKPSKSTKSQSPSSTTTSAAAQSSKAKDYEAAYGALCSSYGFGGAPVPSTKASWLGKKK</sequence>
<feature type="region of interest" description="Disordered" evidence="1">
    <location>
        <begin position="104"/>
        <end position="123"/>
    </location>
</feature>
<protein>
    <submittedName>
        <fullName evidence="2">Uncharacterized protein</fullName>
    </submittedName>
</protein>
<proteinExistence type="predicted"/>
<evidence type="ECO:0000313" key="2">
    <source>
        <dbReference type="EMBL" id="KIP05530.1"/>
    </source>
</evidence>
<dbReference type="HOGENOM" id="CLU_143651_0_0_1"/>
<feature type="region of interest" description="Disordered" evidence="1">
    <location>
        <begin position="1"/>
        <end position="32"/>
    </location>
</feature>